<evidence type="ECO:0000259" key="1">
    <source>
        <dbReference type="Pfam" id="PF07477"/>
    </source>
</evidence>
<evidence type="ECO:0000313" key="4">
    <source>
        <dbReference type="Proteomes" id="UP000469763"/>
    </source>
</evidence>
<dbReference type="EMBL" id="WHZY01000015">
    <property type="protein sequence ID" value="NEG79032.1"/>
    <property type="molecule type" value="Genomic_DNA"/>
</dbReference>
<dbReference type="PANTHER" id="PTHR39207:SF1">
    <property type="entry name" value="ALPHA-GLUCURONIDASE A"/>
    <property type="match status" value="1"/>
</dbReference>
<dbReference type="AlphaFoldDB" id="A0A7K3TIW8"/>
<dbReference type="InterPro" id="IPR017853">
    <property type="entry name" value="GH"/>
</dbReference>
<dbReference type="InterPro" id="IPR011099">
    <property type="entry name" value="Glyco_hydro_67_C"/>
</dbReference>
<accession>A0A7K3TIW8</accession>
<dbReference type="Gene3D" id="3.20.20.80">
    <property type="entry name" value="Glycosidases"/>
    <property type="match status" value="1"/>
</dbReference>
<feature type="domain" description="Glycosyl hydrolase family 67 C-terminal" evidence="1">
    <location>
        <begin position="456"/>
        <end position="678"/>
    </location>
</feature>
<dbReference type="PANTHER" id="PTHR39207">
    <property type="entry name" value="ALPHA-GLUCURONIDASE A"/>
    <property type="match status" value="1"/>
</dbReference>
<organism evidence="3 4">
    <name type="scientific">Bifidobacterium avesanii</name>
    <dbReference type="NCBI Taxonomy" id="1798157"/>
    <lineage>
        <taxon>Bacteria</taxon>
        <taxon>Bacillati</taxon>
        <taxon>Actinomycetota</taxon>
        <taxon>Actinomycetes</taxon>
        <taxon>Bifidobacteriales</taxon>
        <taxon>Bifidobacteriaceae</taxon>
        <taxon>Bifidobacterium</taxon>
    </lineage>
</organism>
<dbReference type="Gene3D" id="3.90.1330.10">
    <property type="entry name" value="Alpha-glucuronidase, C-terminal domain"/>
    <property type="match status" value="1"/>
</dbReference>
<proteinExistence type="predicted"/>
<dbReference type="Pfam" id="PF07488">
    <property type="entry name" value="Glyco_hydro_67M"/>
    <property type="match status" value="1"/>
</dbReference>
<sequence>MNVQDHMWLDPAVLRPLTRTDVYALDLRGGEDRRSIRLRGEILELTGGRLASGVGDDGGVRPNVVLAAGGCGLADDDAFRMSRADGVLRIEGNTSLALLYGFYAYLRDLVLGRVVREGDGRTESPSHPMRMIDHWDQIDGTVERGYGGASIFFGIPGENDNGSYEHERPWNHADPFRNDLGRLTWYARLLASVGVNGIVLNNVNVRGGARRLIVEPYLDKVAELADLFDGFGIAVYLSVHFAAPISVGGLSSADPCDPDVRAWWMHTAKAIYERIPQFGGFLVKADSEGEPGPHEYGRTQADGANMLAEALRPYGGRVVWRAFVYDCHLDWRDRTRDRAVGAYETFQPLDGAFADNVCLQIKFGPVDFQTCEPANPLLHSLRATNIVVEFQIAAEYLGHQIDVNFAPAQWIDVMGQPVDGGSDGVPLSRSLRARALDPANVGYAGVANVGMGAHWTGGVFAQASLYGFGRMCWDAGLSAEHIADEWAALTFPGAGRNAQGKIAAILKSSNRTYRDYTAPLGVGWMFAREDHYGPSVCAFEYDRWGGVNRADRDGVGVDRTSTGSGLTEQYPSALRDLYADPARCPDELLLFFHWVPYGHVLHGGKTVVQHIYDTHFAGVERVREYVAAWDGLRGVIDGPRFENVAERLRMQLDNAVAWRDQINTFFHRMSGVPDERGREIYP</sequence>
<dbReference type="GO" id="GO:0046559">
    <property type="term" value="F:alpha-glucuronidase activity"/>
    <property type="evidence" value="ECO:0007669"/>
    <property type="project" value="InterPro"/>
</dbReference>
<dbReference type="Pfam" id="PF07477">
    <property type="entry name" value="Glyco_hydro_67C"/>
    <property type="match status" value="1"/>
</dbReference>
<dbReference type="InterPro" id="IPR011100">
    <property type="entry name" value="Glyco_hydro_67_cat"/>
</dbReference>
<dbReference type="InterPro" id="IPR037054">
    <property type="entry name" value="A-glucoronidase_C_sf"/>
</dbReference>
<dbReference type="SUPFAM" id="SSF51445">
    <property type="entry name" value="(Trans)glycosidases"/>
    <property type="match status" value="1"/>
</dbReference>
<reference evidence="3 4" key="1">
    <citation type="submission" date="2019-10" db="EMBL/GenBank/DDBJ databases">
        <title>Bifidobacterium from non-human primates.</title>
        <authorList>
            <person name="Modesto M."/>
        </authorList>
    </citation>
    <scope>NUCLEOTIDE SEQUENCE [LARGE SCALE GENOMIC DNA]</scope>
    <source>
        <strain evidence="3 4">TREC</strain>
    </source>
</reference>
<keyword evidence="4" id="KW-1185">Reference proteome</keyword>
<evidence type="ECO:0000313" key="3">
    <source>
        <dbReference type="EMBL" id="NEG79032.1"/>
    </source>
</evidence>
<dbReference type="GO" id="GO:0005576">
    <property type="term" value="C:extracellular region"/>
    <property type="evidence" value="ECO:0007669"/>
    <property type="project" value="InterPro"/>
</dbReference>
<name>A0A7K3TIW8_9BIFI</name>
<dbReference type="OrthoDB" id="339499at2"/>
<feature type="domain" description="Glycosyl hydrolase family 67 catalytic" evidence="2">
    <location>
        <begin position="122"/>
        <end position="455"/>
    </location>
</feature>
<gene>
    <name evidence="3" type="ORF">GFD22_08650</name>
</gene>
<dbReference type="GO" id="GO:0033939">
    <property type="term" value="F:xylan alpha-1,2-glucuronosidase activity"/>
    <property type="evidence" value="ECO:0007669"/>
    <property type="project" value="TreeGrafter"/>
</dbReference>
<dbReference type="GO" id="GO:0045493">
    <property type="term" value="P:xylan catabolic process"/>
    <property type="evidence" value="ECO:0007669"/>
    <property type="project" value="InterPro"/>
</dbReference>
<protein>
    <submittedName>
        <fullName evidence="3">Alpha-glucuronidase</fullName>
    </submittedName>
</protein>
<dbReference type="RefSeq" id="WP_152350400.1">
    <property type="nucleotide sequence ID" value="NZ_WBSN01000008.1"/>
</dbReference>
<evidence type="ECO:0000259" key="2">
    <source>
        <dbReference type="Pfam" id="PF07488"/>
    </source>
</evidence>
<dbReference type="Proteomes" id="UP000469763">
    <property type="component" value="Unassembled WGS sequence"/>
</dbReference>
<comment type="caution">
    <text evidence="3">The sequence shown here is derived from an EMBL/GenBank/DDBJ whole genome shotgun (WGS) entry which is preliminary data.</text>
</comment>